<keyword evidence="2 4" id="KW-0238">DNA-binding</keyword>
<dbReference type="AlphaFoldDB" id="A0A6G4XHG3"/>
<dbReference type="EMBL" id="JAAKZW010000042">
    <property type="protein sequence ID" value="NGO76663.1"/>
    <property type="molecule type" value="Genomic_DNA"/>
</dbReference>
<dbReference type="PANTHER" id="PTHR30055:SF234">
    <property type="entry name" value="HTH-TYPE TRANSCRIPTIONAL REGULATOR BETI"/>
    <property type="match status" value="1"/>
</dbReference>
<dbReference type="InterPro" id="IPR023772">
    <property type="entry name" value="DNA-bd_HTH_TetR-type_CS"/>
</dbReference>
<dbReference type="GO" id="GO:0003700">
    <property type="term" value="F:DNA-binding transcription factor activity"/>
    <property type="evidence" value="ECO:0007669"/>
    <property type="project" value="TreeGrafter"/>
</dbReference>
<gene>
    <name evidence="6" type="ORF">G6045_13445</name>
</gene>
<dbReference type="InterPro" id="IPR041669">
    <property type="entry name" value="TetR_C_15"/>
</dbReference>
<dbReference type="PRINTS" id="PR00455">
    <property type="entry name" value="HTHTETR"/>
</dbReference>
<dbReference type="InterPro" id="IPR050109">
    <property type="entry name" value="HTH-type_TetR-like_transc_reg"/>
</dbReference>
<feature type="domain" description="HTH tetR-type" evidence="5">
    <location>
        <begin position="21"/>
        <end position="81"/>
    </location>
</feature>
<evidence type="ECO:0000313" key="7">
    <source>
        <dbReference type="Proteomes" id="UP000481109"/>
    </source>
</evidence>
<evidence type="ECO:0000313" key="6">
    <source>
        <dbReference type="EMBL" id="NGO76663.1"/>
    </source>
</evidence>
<dbReference type="InterPro" id="IPR001647">
    <property type="entry name" value="HTH_TetR"/>
</dbReference>
<dbReference type="GO" id="GO:0000976">
    <property type="term" value="F:transcription cis-regulatory region binding"/>
    <property type="evidence" value="ECO:0007669"/>
    <property type="project" value="TreeGrafter"/>
</dbReference>
<comment type="caution">
    <text evidence="6">The sequence shown here is derived from an EMBL/GenBank/DDBJ whole genome shotgun (WGS) entry which is preliminary data.</text>
</comment>
<sequence>MPDQELQPAAPKPRRRQARGERRAAQLLDAAATVFTQAGYAGASTNAIAREAGVSPGTLYQFFPNKEAIAVELGGRLLEQWRTSYGEALSAENIRLPLSEMVDAVVDPLLEFNVQNPAFHVLMHGPDTPGQVTDAFEAFHGAVLQRIEELLALYLPDTPRSEITIVANTVLGLFKAGLDLLAVHQDEQEAYRVELKRVLFRYLDPVIGDCVLPDQA</sequence>
<evidence type="ECO:0000256" key="1">
    <source>
        <dbReference type="ARBA" id="ARBA00023015"/>
    </source>
</evidence>
<dbReference type="Pfam" id="PF17918">
    <property type="entry name" value="TetR_C_15"/>
    <property type="match status" value="1"/>
</dbReference>
<protein>
    <submittedName>
        <fullName evidence="6">TetR/AcrR family transcriptional regulator</fullName>
    </submittedName>
</protein>
<dbReference type="SUPFAM" id="SSF46689">
    <property type="entry name" value="Homeodomain-like"/>
    <property type="match status" value="1"/>
</dbReference>
<evidence type="ECO:0000259" key="5">
    <source>
        <dbReference type="PROSITE" id="PS50977"/>
    </source>
</evidence>
<organism evidence="6 7">
    <name type="scientific">Streptomyces mesophilus</name>
    <dbReference type="NCBI Taxonomy" id="1775132"/>
    <lineage>
        <taxon>Bacteria</taxon>
        <taxon>Bacillati</taxon>
        <taxon>Actinomycetota</taxon>
        <taxon>Actinomycetes</taxon>
        <taxon>Kitasatosporales</taxon>
        <taxon>Streptomycetaceae</taxon>
        <taxon>Streptomyces</taxon>
    </lineage>
</organism>
<dbReference type="Proteomes" id="UP000481109">
    <property type="component" value="Unassembled WGS sequence"/>
</dbReference>
<accession>A0A6G4XHG3</accession>
<dbReference type="PROSITE" id="PS01081">
    <property type="entry name" value="HTH_TETR_1"/>
    <property type="match status" value="1"/>
</dbReference>
<evidence type="ECO:0000256" key="2">
    <source>
        <dbReference type="ARBA" id="ARBA00023125"/>
    </source>
</evidence>
<name>A0A6G4XHG3_9ACTN</name>
<feature type="DNA-binding region" description="H-T-H motif" evidence="4">
    <location>
        <begin position="44"/>
        <end position="63"/>
    </location>
</feature>
<dbReference type="RefSeq" id="WP_165332160.1">
    <property type="nucleotide sequence ID" value="NZ_JAAKZW010000042.1"/>
</dbReference>
<dbReference type="Gene3D" id="1.10.357.10">
    <property type="entry name" value="Tetracycline Repressor, domain 2"/>
    <property type="match status" value="1"/>
</dbReference>
<dbReference type="Pfam" id="PF00440">
    <property type="entry name" value="TetR_N"/>
    <property type="match status" value="1"/>
</dbReference>
<reference evidence="6 7" key="1">
    <citation type="submission" date="2020-02" db="EMBL/GenBank/DDBJ databases">
        <title>Whole-genome analyses of novel actinobacteria.</title>
        <authorList>
            <person name="Sahin N."/>
            <person name="Tokatli A."/>
        </authorList>
    </citation>
    <scope>NUCLEOTIDE SEQUENCE [LARGE SCALE GENOMIC DNA]</scope>
    <source>
        <strain evidence="6 7">YC504</strain>
    </source>
</reference>
<dbReference type="PROSITE" id="PS50977">
    <property type="entry name" value="HTH_TETR_2"/>
    <property type="match status" value="1"/>
</dbReference>
<evidence type="ECO:0000256" key="4">
    <source>
        <dbReference type="PROSITE-ProRule" id="PRU00335"/>
    </source>
</evidence>
<dbReference type="InterPro" id="IPR009057">
    <property type="entry name" value="Homeodomain-like_sf"/>
</dbReference>
<evidence type="ECO:0000256" key="3">
    <source>
        <dbReference type="ARBA" id="ARBA00023163"/>
    </source>
</evidence>
<dbReference type="PANTHER" id="PTHR30055">
    <property type="entry name" value="HTH-TYPE TRANSCRIPTIONAL REGULATOR RUTR"/>
    <property type="match status" value="1"/>
</dbReference>
<keyword evidence="1" id="KW-0805">Transcription regulation</keyword>
<keyword evidence="3" id="KW-0804">Transcription</keyword>
<keyword evidence="7" id="KW-1185">Reference proteome</keyword>
<proteinExistence type="predicted"/>